<keyword evidence="10" id="KW-1133">Transmembrane helix</keyword>
<keyword evidence="4" id="KW-0597">Phosphoprotein</keyword>
<feature type="region of interest" description="Disordered" evidence="15">
    <location>
        <begin position="1"/>
        <end position="47"/>
    </location>
</feature>
<accession>A0AAW2Z2L3</accession>
<dbReference type="PANTHER" id="PTHR45792">
    <property type="entry name" value="DIACYLGLYCEROL LIPASE HOMOLOG-RELATED"/>
    <property type="match status" value="1"/>
</dbReference>
<dbReference type="PANTHER" id="PTHR45792:SF8">
    <property type="entry name" value="DIACYLGLYCEROL LIPASE-ALPHA"/>
    <property type="match status" value="1"/>
</dbReference>
<evidence type="ECO:0000256" key="5">
    <source>
        <dbReference type="ARBA" id="ARBA00022692"/>
    </source>
</evidence>
<evidence type="ECO:0000256" key="7">
    <source>
        <dbReference type="ARBA" id="ARBA00022801"/>
    </source>
</evidence>
<name>A0AAW2Z2L3_9EUKA</name>
<feature type="compositionally biased region" description="Polar residues" evidence="15">
    <location>
        <begin position="74"/>
        <end position="85"/>
    </location>
</feature>
<dbReference type="InterPro" id="IPR052214">
    <property type="entry name" value="DAG_Lipase-Related"/>
</dbReference>
<dbReference type="AlphaFoldDB" id="A0AAW2Z2L3"/>
<dbReference type="Proteomes" id="UP001431209">
    <property type="component" value="Unassembled WGS sequence"/>
</dbReference>
<feature type="compositionally biased region" description="Polar residues" evidence="15">
    <location>
        <begin position="8"/>
        <end position="23"/>
    </location>
</feature>
<keyword evidence="7" id="KW-0378">Hydrolase</keyword>
<keyword evidence="9" id="KW-0442">Lipid degradation</keyword>
<evidence type="ECO:0000256" key="6">
    <source>
        <dbReference type="ARBA" id="ARBA00022723"/>
    </source>
</evidence>
<evidence type="ECO:0000256" key="12">
    <source>
        <dbReference type="ARBA" id="ARBA00023136"/>
    </source>
</evidence>
<dbReference type="InterPro" id="IPR002921">
    <property type="entry name" value="Fungal_lipase-type"/>
</dbReference>
<dbReference type="Pfam" id="PF01764">
    <property type="entry name" value="Lipase_3"/>
    <property type="match status" value="1"/>
</dbReference>
<evidence type="ECO:0000256" key="2">
    <source>
        <dbReference type="ARBA" id="ARBA00004651"/>
    </source>
</evidence>
<proteinExistence type="predicted"/>
<evidence type="ECO:0000256" key="15">
    <source>
        <dbReference type="SAM" id="MobiDB-lite"/>
    </source>
</evidence>
<sequence length="624" mass="71414">MEVDGSAPTHQNENSLPETNITITPVAGVNEESKPRFSFRKHKSTTMSMPEEGFQRFSLTLKDKSLESPAALPSNHNYLDTSSEMTDSEKKSDDPPTLREMMRASAKSLKKAFPSYKELTVADITIGLASVAVEHKRLKLTRQLREQPTLHNKESKVVDKQLHVNPDGVAIEKIFLASKVLSYSNLVYYPIIKYEGQLYHLIESEDETLVSADSISKSKEHKRFRAQPAHNIVKHVSEAKHMKQAFFAKIDEDLNALVISVRGTDSNMDVWTNFTCEPVPLSVHRYYSKDAGDDMVSGTVHGGKLESAKWVLTQVADVIKLLFDRGDETGTDNPYAHVRLERIITVGHSLGGAISTLLSILIREHVVEQKFNTLPDVRAITFASSAFLSYDLSKWCCGFVDSFIVGYDLVPRFSVGQAEKLRNEILGTNYHDTVQEYLQRHRKTNRLVNGFNNFLSKRGRNPLVRSVSKDIIAEDASAKVDIEVNSVPPVVPISYDQVITTLYPPGNLYWFVQEKRQKEKDFSKVLFEYIEHKLSKQEELDQDIDQQMTAKKLFKLWRKEQKIKKKMLKEKITKKKRKTCVVRHVDANHFDRIILTRNVFSDHKLMRYFDIFEYMTSECNNFVL</sequence>
<evidence type="ECO:0000256" key="10">
    <source>
        <dbReference type="ARBA" id="ARBA00022989"/>
    </source>
</evidence>
<evidence type="ECO:0000256" key="13">
    <source>
        <dbReference type="ARBA" id="ARBA00024531"/>
    </source>
</evidence>
<dbReference type="Gene3D" id="3.40.50.1820">
    <property type="entry name" value="alpha/beta hydrolase"/>
    <property type="match status" value="1"/>
</dbReference>
<comment type="catalytic activity">
    <reaction evidence="13">
        <text>a 1,2-diacyl-sn-glycerol + H2O = a 2-acylglycerol + a fatty acid + H(+)</text>
        <dbReference type="Rhea" id="RHEA:33275"/>
        <dbReference type="ChEBI" id="CHEBI:15377"/>
        <dbReference type="ChEBI" id="CHEBI:15378"/>
        <dbReference type="ChEBI" id="CHEBI:17389"/>
        <dbReference type="ChEBI" id="CHEBI:17815"/>
        <dbReference type="ChEBI" id="CHEBI:28868"/>
        <dbReference type="EC" id="3.1.1.116"/>
    </reaction>
    <physiologicalReaction direction="left-to-right" evidence="13">
        <dbReference type="Rhea" id="RHEA:33276"/>
    </physiologicalReaction>
</comment>
<dbReference type="GO" id="GO:0005886">
    <property type="term" value="C:plasma membrane"/>
    <property type="evidence" value="ECO:0007669"/>
    <property type="project" value="UniProtKB-SubCell"/>
</dbReference>
<dbReference type="GO" id="GO:0016042">
    <property type="term" value="P:lipid catabolic process"/>
    <property type="evidence" value="ECO:0007669"/>
    <property type="project" value="UniProtKB-KW"/>
</dbReference>
<keyword evidence="12" id="KW-0472">Membrane</keyword>
<gene>
    <name evidence="17" type="ORF">AKO1_014551</name>
</gene>
<keyword evidence="11" id="KW-0443">Lipid metabolism</keyword>
<evidence type="ECO:0000256" key="4">
    <source>
        <dbReference type="ARBA" id="ARBA00022553"/>
    </source>
</evidence>
<evidence type="ECO:0000256" key="1">
    <source>
        <dbReference type="ARBA" id="ARBA00001913"/>
    </source>
</evidence>
<evidence type="ECO:0000259" key="16">
    <source>
        <dbReference type="Pfam" id="PF01764"/>
    </source>
</evidence>
<dbReference type="EC" id="3.1.1.116" evidence="14"/>
<evidence type="ECO:0000313" key="18">
    <source>
        <dbReference type="Proteomes" id="UP001431209"/>
    </source>
</evidence>
<dbReference type="InterPro" id="IPR029058">
    <property type="entry name" value="AB_hydrolase_fold"/>
</dbReference>
<comment type="caution">
    <text evidence="17">The sequence shown here is derived from an EMBL/GenBank/DDBJ whole genome shotgun (WGS) entry which is preliminary data.</text>
</comment>
<comment type="subcellular location">
    <subcellularLocation>
        <location evidence="2">Cell membrane</location>
        <topology evidence="2">Multi-pass membrane protein</topology>
    </subcellularLocation>
</comment>
<organism evidence="17 18">
    <name type="scientific">Acrasis kona</name>
    <dbReference type="NCBI Taxonomy" id="1008807"/>
    <lineage>
        <taxon>Eukaryota</taxon>
        <taxon>Discoba</taxon>
        <taxon>Heterolobosea</taxon>
        <taxon>Tetramitia</taxon>
        <taxon>Eutetramitia</taxon>
        <taxon>Acrasidae</taxon>
        <taxon>Acrasis</taxon>
    </lineage>
</organism>
<feature type="compositionally biased region" description="Basic and acidic residues" evidence="15">
    <location>
        <begin position="87"/>
        <end position="97"/>
    </location>
</feature>
<dbReference type="GO" id="GO:0016298">
    <property type="term" value="F:lipase activity"/>
    <property type="evidence" value="ECO:0007669"/>
    <property type="project" value="TreeGrafter"/>
</dbReference>
<feature type="region of interest" description="Disordered" evidence="15">
    <location>
        <begin position="68"/>
        <end position="97"/>
    </location>
</feature>
<keyword evidence="5" id="KW-0812">Transmembrane</keyword>
<reference evidence="17 18" key="1">
    <citation type="submission" date="2024-03" db="EMBL/GenBank/DDBJ databases">
        <title>The Acrasis kona genome and developmental transcriptomes reveal deep origins of eukaryotic multicellular pathways.</title>
        <authorList>
            <person name="Sheikh S."/>
            <person name="Fu C.-J."/>
            <person name="Brown M.W."/>
            <person name="Baldauf S.L."/>
        </authorList>
    </citation>
    <scope>NUCLEOTIDE SEQUENCE [LARGE SCALE GENOMIC DNA]</scope>
    <source>
        <strain evidence="17 18">ATCC MYA-3509</strain>
    </source>
</reference>
<dbReference type="CDD" id="cd00519">
    <property type="entry name" value="Lipase_3"/>
    <property type="match status" value="1"/>
</dbReference>
<keyword evidence="8" id="KW-0106">Calcium</keyword>
<evidence type="ECO:0000313" key="17">
    <source>
        <dbReference type="EMBL" id="KAL0483507.1"/>
    </source>
</evidence>
<dbReference type="GO" id="GO:0046872">
    <property type="term" value="F:metal ion binding"/>
    <property type="evidence" value="ECO:0007669"/>
    <property type="project" value="UniProtKB-KW"/>
</dbReference>
<keyword evidence="3" id="KW-1003">Cell membrane</keyword>
<evidence type="ECO:0000256" key="8">
    <source>
        <dbReference type="ARBA" id="ARBA00022837"/>
    </source>
</evidence>
<dbReference type="EMBL" id="JAOPGA020000966">
    <property type="protein sequence ID" value="KAL0483507.1"/>
    <property type="molecule type" value="Genomic_DNA"/>
</dbReference>
<evidence type="ECO:0000256" key="9">
    <source>
        <dbReference type="ARBA" id="ARBA00022963"/>
    </source>
</evidence>
<dbReference type="SUPFAM" id="SSF53474">
    <property type="entry name" value="alpha/beta-Hydrolases"/>
    <property type="match status" value="1"/>
</dbReference>
<evidence type="ECO:0000256" key="3">
    <source>
        <dbReference type="ARBA" id="ARBA00022475"/>
    </source>
</evidence>
<evidence type="ECO:0000256" key="11">
    <source>
        <dbReference type="ARBA" id="ARBA00023098"/>
    </source>
</evidence>
<comment type="cofactor">
    <cofactor evidence="1">
        <name>Ca(2+)</name>
        <dbReference type="ChEBI" id="CHEBI:29108"/>
    </cofactor>
</comment>
<feature type="domain" description="Fungal lipase-type" evidence="16">
    <location>
        <begin position="258"/>
        <end position="414"/>
    </location>
</feature>
<protein>
    <recommendedName>
        <fullName evidence="14">sn-1-specific diacylglycerol lipase</fullName>
        <ecNumber evidence="14">3.1.1.116</ecNumber>
    </recommendedName>
</protein>
<evidence type="ECO:0000256" key="14">
    <source>
        <dbReference type="ARBA" id="ARBA00026104"/>
    </source>
</evidence>
<keyword evidence="18" id="KW-1185">Reference proteome</keyword>
<keyword evidence="6" id="KW-0479">Metal-binding</keyword>